<dbReference type="Pfam" id="PF18962">
    <property type="entry name" value="Por_Secre_tail"/>
    <property type="match status" value="1"/>
</dbReference>
<evidence type="ECO:0000313" key="3">
    <source>
        <dbReference type="Proteomes" id="UP001172083"/>
    </source>
</evidence>
<organism evidence="2 3">
    <name type="scientific">Agaribacillus aureus</name>
    <dbReference type="NCBI Taxonomy" id="3051825"/>
    <lineage>
        <taxon>Bacteria</taxon>
        <taxon>Pseudomonadati</taxon>
        <taxon>Bacteroidota</taxon>
        <taxon>Cytophagia</taxon>
        <taxon>Cytophagales</taxon>
        <taxon>Splendidivirgaceae</taxon>
        <taxon>Agaribacillus</taxon>
    </lineage>
</organism>
<name>A0ABT8L307_9BACT</name>
<feature type="domain" description="Secretion system C-terminal sorting" evidence="1">
    <location>
        <begin position="162"/>
        <end position="238"/>
    </location>
</feature>
<dbReference type="InterPro" id="IPR026444">
    <property type="entry name" value="Secre_tail"/>
</dbReference>
<evidence type="ECO:0000313" key="2">
    <source>
        <dbReference type="EMBL" id="MDN5212140.1"/>
    </source>
</evidence>
<dbReference type="EMBL" id="JAUJEB010000001">
    <property type="protein sequence ID" value="MDN5212140.1"/>
    <property type="molecule type" value="Genomic_DNA"/>
</dbReference>
<dbReference type="RefSeq" id="WP_346757464.1">
    <property type="nucleotide sequence ID" value="NZ_JAUJEB010000001.1"/>
</dbReference>
<gene>
    <name evidence="2" type="ORF">QQ020_08760</name>
</gene>
<proteinExistence type="predicted"/>
<keyword evidence="3" id="KW-1185">Reference proteome</keyword>
<accession>A0ABT8L307</accession>
<comment type="caution">
    <text evidence="2">The sequence shown here is derived from an EMBL/GenBank/DDBJ whole genome shotgun (WGS) entry which is preliminary data.</text>
</comment>
<protein>
    <submittedName>
        <fullName evidence="2">T9SS type A sorting domain-containing protein</fullName>
    </submittedName>
</protein>
<dbReference type="NCBIfam" id="TIGR04183">
    <property type="entry name" value="Por_Secre_tail"/>
    <property type="match status" value="1"/>
</dbReference>
<reference evidence="2" key="1">
    <citation type="submission" date="2023-06" db="EMBL/GenBank/DDBJ databases">
        <title>Genomic of Agaribacillus aureum.</title>
        <authorList>
            <person name="Wang G."/>
        </authorList>
    </citation>
    <scope>NUCLEOTIDE SEQUENCE</scope>
    <source>
        <strain evidence="2">BMA12</strain>
    </source>
</reference>
<evidence type="ECO:0000259" key="1">
    <source>
        <dbReference type="Pfam" id="PF18962"/>
    </source>
</evidence>
<dbReference type="Proteomes" id="UP001172083">
    <property type="component" value="Unassembled WGS sequence"/>
</dbReference>
<sequence>MKFTKFIVLYILLLWLVPEINQAQSIEIVKADKEAVSTIGSKINSNFKIRNRSDKPILLKVKRIDKQIGSGQTNYFCWGEECYDATVDVMPRSIILEPGQTTSKFNSVLLAGITEAQSSVKYVFYDKNNPTDAVEFEVLYKVLEKKPQSLLLKNKNIKISNVYPNPVSSFAAIDYNILNDDKDIKIVLHNVLGGKVGEYELSAFDESLVISTEELNPGVYFYSVYIDNDNAITKKFIIKR</sequence>